<keyword evidence="3" id="KW-0472">Membrane</keyword>
<proteinExistence type="predicted"/>
<dbReference type="Proteomes" id="UP001178662">
    <property type="component" value="Chromosome"/>
</dbReference>
<dbReference type="AlphaFoldDB" id="A0AA95EWZ7"/>
<dbReference type="InterPro" id="IPR005754">
    <property type="entry name" value="Sortase"/>
</dbReference>
<keyword evidence="5" id="KW-1185">Reference proteome</keyword>
<dbReference type="InterPro" id="IPR009835">
    <property type="entry name" value="SrtB"/>
</dbReference>
<gene>
    <name evidence="4" type="primary">srtB</name>
    <name evidence="4" type="ORF">P0Y55_18035</name>
</gene>
<dbReference type="EMBL" id="CP119317">
    <property type="protein sequence ID" value="WEK54409.1"/>
    <property type="molecule type" value="Genomic_DNA"/>
</dbReference>
<dbReference type="CDD" id="cd05826">
    <property type="entry name" value="Sortase_B"/>
    <property type="match status" value="1"/>
</dbReference>
<keyword evidence="3" id="KW-0812">Transmembrane</keyword>
<evidence type="ECO:0000256" key="2">
    <source>
        <dbReference type="PIRSR" id="PIRSR605754-1"/>
    </source>
</evidence>
<accession>A0AA95EWZ7</accession>
<name>A0AA95EWZ7_9BACL</name>
<keyword evidence="3" id="KW-1133">Transmembrane helix</keyword>
<dbReference type="InterPro" id="IPR023365">
    <property type="entry name" value="Sortase_dom-sf"/>
</dbReference>
<dbReference type="Gene3D" id="2.40.260.10">
    <property type="entry name" value="Sortase"/>
    <property type="match status" value="1"/>
</dbReference>
<feature type="transmembrane region" description="Helical" evidence="3">
    <location>
        <begin position="6"/>
        <end position="27"/>
    </location>
</feature>
<evidence type="ECO:0000256" key="3">
    <source>
        <dbReference type="SAM" id="Phobius"/>
    </source>
</evidence>
<keyword evidence="1 4" id="KW-0378">Hydrolase</keyword>
<reference evidence="4" key="1">
    <citation type="submission" date="2023-03" db="EMBL/GenBank/DDBJ databases">
        <title>Andean soil-derived lignocellulolytic bacterial consortium as a source of novel taxa and putative plastic-active enzymes.</title>
        <authorList>
            <person name="Diaz-Garcia L."/>
            <person name="Chuvochina M."/>
            <person name="Feuerriegel G."/>
            <person name="Bunk B."/>
            <person name="Sproer C."/>
            <person name="Streit W.R."/>
            <person name="Rodriguez L.M."/>
            <person name="Overmann J."/>
            <person name="Jimenez D.J."/>
        </authorList>
    </citation>
    <scope>NUCLEOTIDE SEQUENCE</scope>
    <source>
        <strain evidence="4">MAG 2441</strain>
    </source>
</reference>
<organism evidence="4 5">
    <name type="scientific">Candidatus Cohnella colombiensis</name>
    <dbReference type="NCBI Taxonomy" id="3121368"/>
    <lineage>
        <taxon>Bacteria</taxon>
        <taxon>Bacillati</taxon>
        <taxon>Bacillota</taxon>
        <taxon>Bacilli</taxon>
        <taxon>Bacillales</taxon>
        <taxon>Paenibacillaceae</taxon>
        <taxon>Cohnella</taxon>
    </lineage>
</organism>
<evidence type="ECO:0000313" key="4">
    <source>
        <dbReference type="EMBL" id="WEK54409.1"/>
    </source>
</evidence>
<feature type="active site" description="Acyl-thioester intermediate" evidence="2">
    <location>
        <position position="259"/>
    </location>
</feature>
<feature type="active site" description="Proton donor/acceptor" evidence="2">
    <location>
        <position position="166"/>
    </location>
</feature>
<dbReference type="EC" id="3.4.22.71" evidence="4"/>
<dbReference type="SUPFAM" id="SSF63817">
    <property type="entry name" value="Sortase"/>
    <property type="match status" value="1"/>
</dbReference>
<dbReference type="NCBIfam" id="TIGR03064">
    <property type="entry name" value="sortase_srtB"/>
    <property type="match status" value="1"/>
</dbReference>
<sequence length="279" mass="32034">MHWHKIGYYAGCAATLAVCVLSAWKLIDYYGDVRSSKHQLDEAKTLYREANQTTQTKALPPFVPIPNTMPVDLKSKSPFAASDRANLPASLTVQERFKTLLQTNSDVVGWLKIDGTTIDYPVLQAEDNAFYLKKDLYRNDNVTGSIFMDYRNHIDRPEYHWIVYGHYMNDEIMFKGLLKYKDEDYYEEHTVISFDTLYGDLKWLIFSVYYTDVNEDYIRTEFADDEQFWSFAGDLKANSLYDTGISVGADDTILTLSTCSRTEEGGRFTVHAKLITATS</sequence>
<dbReference type="Pfam" id="PF04203">
    <property type="entry name" value="Sortase"/>
    <property type="match status" value="1"/>
</dbReference>
<evidence type="ECO:0000313" key="5">
    <source>
        <dbReference type="Proteomes" id="UP001178662"/>
    </source>
</evidence>
<evidence type="ECO:0000256" key="1">
    <source>
        <dbReference type="ARBA" id="ARBA00022801"/>
    </source>
</evidence>
<dbReference type="GO" id="GO:0016787">
    <property type="term" value="F:hydrolase activity"/>
    <property type="evidence" value="ECO:0007669"/>
    <property type="project" value="UniProtKB-KW"/>
</dbReference>
<protein>
    <submittedName>
        <fullName evidence="4">Class B sortase</fullName>
        <ecNumber evidence="4">3.4.22.71</ecNumber>
    </submittedName>
</protein>